<reference evidence="7 8" key="1">
    <citation type="submission" date="2023-03" db="EMBL/GenBank/DDBJ databases">
        <title>Draft assemblies of triclosan tolerant bacteria isolated from returned activated sludge.</title>
        <authorList>
            <person name="Van Hamelsveld S."/>
        </authorList>
    </citation>
    <scope>NUCLEOTIDE SEQUENCE [LARGE SCALE GENOMIC DNA]</scope>
    <source>
        <strain evidence="7 8">GW210010_S58</strain>
    </source>
</reference>
<keyword evidence="4" id="KW-0238">DNA-binding</keyword>
<dbReference type="Gene3D" id="1.10.10.60">
    <property type="entry name" value="Homeodomain-like"/>
    <property type="match status" value="1"/>
</dbReference>
<evidence type="ECO:0000256" key="5">
    <source>
        <dbReference type="ARBA" id="ARBA00023163"/>
    </source>
</evidence>
<dbReference type="SMART" id="SM00382">
    <property type="entry name" value="AAA"/>
    <property type="match status" value="1"/>
</dbReference>
<name>A0ABT6AUL2_9BURK</name>
<sequence length="351" mass="38852">MTNEPSRLQLIGEHPAIAALRELIARVGRSQASTILIYGETGTGKSLVARMLHAQSNRAAREFIDINCAAIPGQLLESELFGHERGSFTGAVSKKEGLIEAANGGTVFLDEVRELDPVMQSKILTLLDTRRFRRVGAVRPISVDVRFIAATNKILLSEVKAGKFREDLYYRLQVIAINIPPLRERGDDIFLLASNALTKYNAQYGSRIQRLDPEVERIFRAYRWPGNVRELENLLERICLLEEGDCIRPDHLPARILRDVMPHSAEPDDPASLPATMNGALYPPPASGPAQDYHEATAHFQRALIAQTLVSCRQNLGSTAERLGLSRHALRHQMAKLGLLASPGGNNEESE</sequence>
<keyword evidence="5" id="KW-0804">Transcription</keyword>
<evidence type="ECO:0000313" key="8">
    <source>
        <dbReference type="Proteomes" id="UP001216674"/>
    </source>
</evidence>
<dbReference type="InterPro" id="IPR058031">
    <property type="entry name" value="AAA_lid_NorR"/>
</dbReference>
<dbReference type="PANTHER" id="PTHR32071">
    <property type="entry name" value="TRANSCRIPTIONAL REGULATORY PROTEIN"/>
    <property type="match status" value="1"/>
</dbReference>
<dbReference type="InterPro" id="IPR025944">
    <property type="entry name" value="Sigma_54_int_dom_CS"/>
</dbReference>
<dbReference type="PROSITE" id="PS00675">
    <property type="entry name" value="SIGMA54_INTERACT_1"/>
    <property type="match status" value="1"/>
</dbReference>
<dbReference type="PROSITE" id="PS50045">
    <property type="entry name" value="SIGMA54_INTERACT_4"/>
    <property type="match status" value="1"/>
</dbReference>
<evidence type="ECO:0000256" key="3">
    <source>
        <dbReference type="ARBA" id="ARBA00023015"/>
    </source>
</evidence>
<dbReference type="InterPro" id="IPR003593">
    <property type="entry name" value="AAA+_ATPase"/>
</dbReference>
<dbReference type="Gene3D" id="1.10.8.60">
    <property type="match status" value="1"/>
</dbReference>
<dbReference type="SUPFAM" id="SSF46689">
    <property type="entry name" value="Homeodomain-like"/>
    <property type="match status" value="1"/>
</dbReference>
<dbReference type="RefSeq" id="WP_017227152.1">
    <property type="nucleotide sequence ID" value="NZ_JARJLM010000429.1"/>
</dbReference>
<dbReference type="Gene3D" id="3.40.50.300">
    <property type="entry name" value="P-loop containing nucleotide triphosphate hydrolases"/>
    <property type="match status" value="1"/>
</dbReference>
<feature type="domain" description="Sigma-54 factor interaction" evidence="6">
    <location>
        <begin position="10"/>
        <end position="240"/>
    </location>
</feature>
<dbReference type="Pfam" id="PF25601">
    <property type="entry name" value="AAA_lid_14"/>
    <property type="match status" value="1"/>
</dbReference>
<keyword evidence="8" id="KW-1185">Reference proteome</keyword>
<dbReference type="SUPFAM" id="SSF52540">
    <property type="entry name" value="P-loop containing nucleoside triphosphate hydrolases"/>
    <property type="match status" value="1"/>
</dbReference>
<dbReference type="InterPro" id="IPR025943">
    <property type="entry name" value="Sigma_54_int_dom_ATP-bd_2"/>
</dbReference>
<dbReference type="PROSITE" id="PS00676">
    <property type="entry name" value="SIGMA54_INTERACT_2"/>
    <property type="match status" value="1"/>
</dbReference>
<proteinExistence type="predicted"/>
<dbReference type="PROSITE" id="PS00688">
    <property type="entry name" value="SIGMA54_INTERACT_3"/>
    <property type="match status" value="1"/>
</dbReference>
<dbReference type="InterPro" id="IPR027417">
    <property type="entry name" value="P-loop_NTPase"/>
</dbReference>
<dbReference type="InterPro" id="IPR025662">
    <property type="entry name" value="Sigma_54_int_dom_ATP-bd_1"/>
</dbReference>
<evidence type="ECO:0000256" key="4">
    <source>
        <dbReference type="ARBA" id="ARBA00023125"/>
    </source>
</evidence>
<accession>A0ABT6AUL2</accession>
<dbReference type="Pfam" id="PF00158">
    <property type="entry name" value="Sigma54_activat"/>
    <property type="match status" value="1"/>
</dbReference>
<comment type="caution">
    <text evidence="7">The sequence shown here is derived from an EMBL/GenBank/DDBJ whole genome shotgun (WGS) entry which is preliminary data.</text>
</comment>
<evidence type="ECO:0000256" key="1">
    <source>
        <dbReference type="ARBA" id="ARBA00022741"/>
    </source>
</evidence>
<gene>
    <name evidence="7" type="ORF">P3W85_25560</name>
</gene>
<protein>
    <submittedName>
        <fullName evidence="7">Sigma-54 dependent transcriptional regulator</fullName>
    </submittedName>
</protein>
<keyword evidence="1" id="KW-0547">Nucleotide-binding</keyword>
<evidence type="ECO:0000259" key="6">
    <source>
        <dbReference type="PROSITE" id="PS50045"/>
    </source>
</evidence>
<dbReference type="EMBL" id="JARJLM010000429">
    <property type="protein sequence ID" value="MDF3836290.1"/>
    <property type="molecule type" value="Genomic_DNA"/>
</dbReference>
<organism evidence="7 8">
    <name type="scientific">Cupriavidus basilensis</name>
    <dbReference type="NCBI Taxonomy" id="68895"/>
    <lineage>
        <taxon>Bacteria</taxon>
        <taxon>Pseudomonadati</taxon>
        <taxon>Pseudomonadota</taxon>
        <taxon>Betaproteobacteria</taxon>
        <taxon>Burkholderiales</taxon>
        <taxon>Burkholderiaceae</taxon>
        <taxon>Cupriavidus</taxon>
    </lineage>
</organism>
<dbReference type="InterPro" id="IPR002078">
    <property type="entry name" value="Sigma_54_int"/>
</dbReference>
<evidence type="ECO:0000256" key="2">
    <source>
        <dbReference type="ARBA" id="ARBA00022840"/>
    </source>
</evidence>
<dbReference type="InterPro" id="IPR009057">
    <property type="entry name" value="Homeodomain-like_sf"/>
</dbReference>
<keyword evidence="2" id="KW-0067">ATP-binding</keyword>
<dbReference type="CDD" id="cd00009">
    <property type="entry name" value="AAA"/>
    <property type="match status" value="1"/>
</dbReference>
<evidence type="ECO:0000313" key="7">
    <source>
        <dbReference type="EMBL" id="MDF3836290.1"/>
    </source>
</evidence>
<keyword evidence="3" id="KW-0805">Transcription regulation</keyword>
<dbReference type="Proteomes" id="UP001216674">
    <property type="component" value="Unassembled WGS sequence"/>
</dbReference>